<keyword evidence="2" id="KW-1185">Reference proteome</keyword>
<gene>
    <name evidence="1" type="ORF">GMARGA_LOCUS11870</name>
</gene>
<dbReference type="EMBL" id="CAJVQB010007086">
    <property type="protein sequence ID" value="CAG8696889.1"/>
    <property type="molecule type" value="Genomic_DNA"/>
</dbReference>
<accession>A0ABN7UZX4</accession>
<organism evidence="1 2">
    <name type="scientific">Gigaspora margarita</name>
    <dbReference type="NCBI Taxonomy" id="4874"/>
    <lineage>
        <taxon>Eukaryota</taxon>
        <taxon>Fungi</taxon>
        <taxon>Fungi incertae sedis</taxon>
        <taxon>Mucoromycota</taxon>
        <taxon>Glomeromycotina</taxon>
        <taxon>Glomeromycetes</taxon>
        <taxon>Diversisporales</taxon>
        <taxon>Gigasporaceae</taxon>
        <taxon>Gigaspora</taxon>
    </lineage>
</organism>
<name>A0ABN7UZX4_GIGMA</name>
<evidence type="ECO:0000313" key="2">
    <source>
        <dbReference type="Proteomes" id="UP000789901"/>
    </source>
</evidence>
<protein>
    <submittedName>
        <fullName evidence="1">39933_t:CDS:1</fullName>
    </submittedName>
</protein>
<proteinExistence type="predicted"/>
<reference evidence="1 2" key="1">
    <citation type="submission" date="2021-06" db="EMBL/GenBank/DDBJ databases">
        <authorList>
            <person name="Kallberg Y."/>
            <person name="Tangrot J."/>
            <person name="Rosling A."/>
        </authorList>
    </citation>
    <scope>NUCLEOTIDE SEQUENCE [LARGE SCALE GENOMIC DNA]</scope>
    <source>
        <strain evidence="1 2">120-4 pot B 10/14</strain>
    </source>
</reference>
<evidence type="ECO:0000313" key="1">
    <source>
        <dbReference type="EMBL" id="CAG8696889.1"/>
    </source>
</evidence>
<comment type="caution">
    <text evidence="1">The sequence shown here is derived from an EMBL/GenBank/DDBJ whole genome shotgun (WGS) entry which is preliminary data.</text>
</comment>
<dbReference type="Proteomes" id="UP000789901">
    <property type="component" value="Unassembled WGS sequence"/>
</dbReference>
<sequence length="233" mass="27094">MSLATLLNLSEISRIVPGGLNARELFRLSLVNRECARNFIPQLWKDPFSVCKNDEVYKIRIVCILLNRLDKLDINFNDIYATEENTGPITEKIYKLAREIFQLIINSGDNKIIDLIIREYGDFSAQPAFYHETFLLPLEYQYPKLERLYLNPNEITRVDFEHKFKTKNLKELTVNNYLFNNQNQLNFIINSAVIVYGGECEPAIFGFSDISTILQVSKSLLNFFSQHLPQSKQ</sequence>